<accession>A0A2S5T869</accession>
<sequence>MGRQRTGAIRVGIGGWAYEPWRETFYPPGLPQRLALHHASRQLTAIEINSTFYRAPAPGTYRKWRADTPEGFVFSVKAPRHVTHRKQLAEAGEAARRFIDGALHLEDRLGPLLWQLPPTRTFNAGVLGPFLDALPAEAGGRPLRHVLEVRHESFLCEAYVALARAHGVATVCTDSPRYPNLADITGPFVYARLMNARPDLASGYPDEALDRWADRARAWSAGARPEGLPCVSATPAPVQARDVYVFFIDGAKERAPAAARGLIERLVR</sequence>
<dbReference type="AlphaFoldDB" id="A0A2S5T869"/>
<dbReference type="SUPFAM" id="SSF117396">
    <property type="entry name" value="TM1631-like"/>
    <property type="match status" value="1"/>
</dbReference>
<dbReference type="Pfam" id="PF01904">
    <property type="entry name" value="DUF72"/>
    <property type="match status" value="1"/>
</dbReference>
<evidence type="ECO:0000313" key="1">
    <source>
        <dbReference type="EMBL" id="PPE71205.1"/>
    </source>
</evidence>
<dbReference type="InterPro" id="IPR002763">
    <property type="entry name" value="DUF72"/>
</dbReference>
<name>A0A2S5T869_9BURK</name>
<proteinExistence type="predicted"/>
<dbReference type="Proteomes" id="UP000239406">
    <property type="component" value="Unassembled WGS sequence"/>
</dbReference>
<dbReference type="RefSeq" id="WP_104355995.1">
    <property type="nucleotide sequence ID" value="NZ_CP064338.1"/>
</dbReference>
<dbReference type="InterPro" id="IPR036520">
    <property type="entry name" value="UPF0759_sf"/>
</dbReference>
<dbReference type="PANTHER" id="PTHR30348:SF4">
    <property type="entry name" value="DUF72 DOMAIN-CONTAINING PROTEIN"/>
    <property type="match status" value="1"/>
</dbReference>
<reference evidence="1 2" key="1">
    <citation type="submission" date="2018-02" db="EMBL/GenBank/DDBJ databases">
        <title>Reclassifiation of [Polyangium] brachysporum DSM 7029 as Guopingzhaonella breviflexa gen. nov., sp. nov., a member of the family Comamonadaceae.</title>
        <authorList>
            <person name="Tang B."/>
        </authorList>
    </citation>
    <scope>NUCLEOTIDE SEQUENCE [LARGE SCALE GENOMIC DNA]</scope>
    <source>
        <strain evidence="1 2">DSM 15344</strain>
    </source>
</reference>
<gene>
    <name evidence="1" type="ORF">C1702_01925</name>
</gene>
<dbReference type="Gene3D" id="3.20.20.410">
    <property type="entry name" value="Protein of unknown function UPF0759"/>
    <property type="match status" value="1"/>
</dbReference>
<protein>
    <submittedName>
        <fullName evidence="1">DUF72 domain-containing protein</fullName>
    </submittedName>
</protein>
<organism evidence="1 2">
    <name type="scientific">Caldimonas thermodepolymerans</name>
    <dbReference type="NCBI Taxonomy" id="215580"/>
    <lineage>
        <taxon>Bacteria</taxon>
        <taxon>Pseudomonadati</taxon>
        <taxon>Pseudomonadota</taxon>
        <taxon>Betaproteobacteria</taxon>
        <taxon>Burkholderiales</taxon>
        <taxon>Sphaerotilaceae</taxon>
        <taxon>Caldimonas</taxon>
    </lineage>
</organism>
<dbReference type="EMBL" id="PSNY01000002">
    <property type="protein sequence ID" value="PPE71205.1"/>
    <property type="molecule type" value="Genomic_DNA"/>
</dbReference>
<comment type="caution">
    <text evidence="1">The sequence shown here is derived from an EMBL/GenBank/DDBJ whole genome shotgun (WGS) entry which is preliminary data.</text>
</comment>
<keyword evidence="2" id="KW-1185">Reference proteome</keyword>
<evidence type="ECO:0000313" key="2">
    <source>
        <dbReference type="Proteomes" id="UP000239406"/>
    </source>
</evidence>
<dbReference type="PANTHER" id="PTHR30348">
    <property type="entry name" value="UNCHARACTERIZED PROTEIN YECE"/>
    <property type="match status" value="1"/>
</dbReference>